<name>A0A699V883_TANCI</name>
<dbReference type="EMBL" id="BKCJ011402572">
    <property type="protein sequence ID" value="GFD30293.1"/>
    <property type="molecule type" value="Genomic_DNA"/>
</dbReference>
<gene>
    <name evidence="2" type="ORF">Tci_902262</name>
</gene>
<proteinExistence type="predicted"/>
<sequence>DAIKENPDDVDLKVLLKVRNEMCHELESSACITPKDNMDGSKEAANANGNPEGNMLSFTQMYGTPTELIKLGDQVMRSR</sequence>
<feature type="non-terminal residue" evidence="2">
    <location>
        <position position="1"/>
    </location>
</feature>
<protein>
    <submittedName>
        <fullName evidence="2">Uncharacterized protein</fullName>
    </submittedName>
</protein>
<comment type="caution">
    <text evidence="2">The sequence shown here is derived from an EMBL/GenBank/DDBJ whole genome shotgun (WGS) entry which is preliminary data.</text>
</comment>
<evidence type="ECO:0000256" key="1">
    <source>
        <dbReference type="SAM" id="MobiDB-lite"/>
    </source>
</evidence>
<feature type="region of interest" description="Disordered" evidence="1">
    <location>
        <begin position="34"/>
        <end position="55"/>
    </location>
</feature>
<feature type="non-terminal residue" evidence="2">
    <location>
        <position position="79"/>
    </location>
</feature>
<reference evidence="2" key="1">
    <citation type="journal article" date="2019" name="Sci. Rep.">
        <title>Draft genome of Tanacetum cinerariifolium, the natural source of mosquito coil.</title>
        <authorList>
            <person name="Yamashiro T."/>
            <person name="Shiraishi A."/>
            <person name="Satake H."/>
            <person name="Nakayama K."/>
        </authorList>
    </citation>
    <scope>NUCLEOTIDE SEQUENCE</scope>
</reference>
<evidence type="ECO:0000313" key="2">
    <source>
        <dbReference type="EMBL" id="GFD30293.1"/>
    </source>
</evidence>
<organism evidence="2">
    <name type="scientific">Tanacetum cinerariifolium</name>
    <name type="common">Dalmatian daisy</name>
    <name type="synonym">Chrysanthemum cinerariifolium</name>
    <dbReference type="NCBI Taxonomy" id="118510"/>
    <lineage>
        <taxon>Eukaryota</taxon>
        <taxon>Viridiplantae</taxon>
        <taxon>Streptophyta</taxon>
        <taxon>Embryophyta</taxon>
        <taxon>Tracheophyta</taxon>
        <taxon>Spermatophyta</taxon>
        <taxon>Magnoliopsida</taxon>
        <taxon>eudicotyledons</taxon>
        <taxon>Gunneridae</taxon>
        <taxon>Pentapetalae</taxon>
        <taxon>asterids</taxon>
        <taxon>campanulids</taxon>
        <taxon>Asterales</taxon>
        <taxon>Asteraceae</taxon>
        <taxon>Asteroideae</taxon>
        <taxon>Anthemideae</taxon>
        <taxon>Anthemidinae</taxon>
        <taxon>Tanacetum</taxon>
    </lineage>
</organism>
<feature type="compositionally biased region" description="Low complexity" evidence="1">
    <location>
        <begin position="43"/>
        <end position="54"/>
    </location>
</feature>
<dbReference type="AlphaFoldDB" id="A0A699V883"/>
<accession>A0A699V883</accession>